<name>A0A1A6HP00_NEOLE</name>
<keyword evidence="2" id="KW-1185">Reference proteome</keyword>
<proteinExistence type="predicted"/>
<dbReference type="Proteomes" id="UP000092124">
    <property type="component" value="Unassembled WGS sequence"/>
</dbReference>
<gene>
    <name evidence="1" type="ORF">A6R68_21824</name>
</gene>
<dbReference type="AlphaFoldDB" id="A0A1A6HP00"/>
<sequence length="75" mass="8668">MNTVESEDGLNVTLTIKLLLQGKKLSISSDRKENRILSDQQHWTQLFTGERILHRFGSICSDDFQKLTVRNKFMG</sequence>
<comment type="caution">
    <text evidence="1">The sequence shown here is derived from an EMBL/GenBank/DDBJ whole genome shotgun (WGS) entry which is preliminary data.</text>
</comment>
<dbReference type="EMBL" id="LZPO01017593">
    <property type="protein sequence ID" value="OBS79974.1"/>
    <property type="molecule type" value="Genomic_DNA"/>
</dbReference>
<organism evidence="1 2">
    <name type="scientific">Neotoma lepida</name>
    <name type="common">Desert woodrat</name>
    <dbReference type="NCBI Taxonomy" id="56216"/>
    <lineage>
        <taxon>Eukaryota</taxon>
        <taxon>Metazoa</taxon>
        <taxon>Chordata</taxon>
        <taxon>Craniata</taxon>
        <taxon>Vertebrata</taxon>
        <taxon>Euteleostomi</taxon>
        <taxon>Mammalia</taxon>
        <taxon>Eutheria</taxon>
        <taxon>Euarchontoglires</taxon>
        <taxon>Glires</taxon>
        <taxon>Rodentia</taxon>
        <taxon>Myomorpha</taxon>
        <taxon>Muroidea</taxon>
        <taxon>Cricetidae</taxon>
        <taxon>Neotominae</taxon>
        <taxon>Neotoma</taxon>
    </lineage>
</organism>
<accession>A0A1A6HP00</accession>
<reference evidence="1 2" key="1">
    <citation type="submission" date="2016-06" db="EMBL/GenBank/DDBJ databases">
        <title>The Draft Genome Sequence and Annotation of the Desert Woodrat Neotoma lepida.</title>
        <authorList>
            <person name="Campbell M."/>
            <person name="Oakeson K.F."/>
            <person name="Yandell M."/>
            <person name="Halpert J.R."/>
            <person name="Dearing D."/>
        </authorList>
    </citation>
    <scope>NUCLEOTIDE SEQUENCE [LARGE SCALE GENOMIC DNA]</scope>
    <source>
        <strain evidence="1">417</strain>
        <tissue evidence="1">Liver</tissue>
    </source>
</reference>
<evidence type="ECO:0000313" key="1">
    <source>
        <dbReference type="EMBL" id="OBS79974.1"/>
    </source>
</evidence>
<evidence type="ECO:0000313" key="2">
    <source>
        <dbReference type="Proteomes" id="UP000092124"/>
    </source>
</evidence>
<protein>
    <submittedName>
        <fullName evidence="1">Uncharacterized protein</fullName>
    </submittedName>
</protein>